<evidence type="ECO:0000256" key="6">
    <source>
        <dbReference type="ARBA" id="ARBA00022769"/>
    </source>
</evidence>
<evidence type="ECO:0000256" key="15">
    <source>
        <dbReference type="SAM" id="Coils"/>
    </source>
</evidence>
<comment type="function">
    <text evidence="13">The UvrABC repair system catalyzes the recognition and processing of DNA lesions. A damage recognition complex composed of 2 UvrA and 2 UvrB subunits scans DNA for abnormalities. Upon binding of the UvrA(2)B(2) complex to a putative damaged site, the DNA wraps around one UvrB monomer. DNA wrap is dependent on ATP binding by UvrB and probably causes local melting of the DNA helix, facilitating insertion of UvrB beta-hairpin between the DNA strands. Then UvrB probes one DNA strand for the presence of a lesion. If a lesion is found the UvrA subunits dissociate and the UvrB-DNA preincision complex is formed. This complex is subsequently bound by UvrC and the second UvrB is released. If no lesion is found, the DNA wraps around the other UvrB subunit that will check the other stand for damage.</text>
</comment>
<keyword evidence="9 13" id="KW-0234">DNA repair</keyword>
<feature type="region of interest" description="Disordered" evidence="16">
    <location>
        <begin position="155"/>
        <end position="175"/>
    </location>
</feature>
<accession>A0A346A4V5</accession>
<dbReference type="CDD" id="cd17916">
    <property type="entry name" value="DEXHc_UvrB"/>
    <property type="match status" value="1"/>
</dbReference>
<evidence type="ECO:0000256" key="5">
    <source>
        <dbReference type="ARBA" id="ARBA00022763"/>
    </source>
</evidence>
<dbReference type="GO" id="GO:0009380">
    <property type="term" value="C:excinuclease repair complex"/>
    <property type="evidence" value="ECO:0007669"/>
    <property type="project" value="InterPro"/>
</dbReference>
<dbReference type="InterPro" id="IPR006935">
    <property type="entry name" value="Helicase/UvrB_N"/>
</dbReference>
<keyword evidence="4 13" id="KW-0547">Nucleotide-binding</keyword>
<sequence>MAKSPDTSKPKKSKDPAKPTRSKAARPEEPATPDDLAALLNPGIARGTAGLGSGTNIQPPADNSWDRRTGNAAEHLARKSTKGFDEASQADYTGSPITGLDPALAQELGLSDELKYRLPRADLPKPGHGLSSMGVEATAQSLERLLREGRPEFATAEAAWTPHRPPRPEKSEGGIPLKIKSDFEPKGDQPQAIKELVEGVKRHDRTQVLLGVTGSGKTFTMAKVIEQTQRPALILAPNKTLAAQLYGEFKSFFPDNAVEYFVSYYDYYQPEAYVPRTDTYIEKESSINEQIDRMRHAATRALLERDDVIIVASVSCIYGIGSVETYSAMTFTLKQGGQISQRQLIADLVALQYKRVQHDFSRGTFRVRGDTIDLFPAHYEDRAWRIHLFGDEIEKIEEMDPLTGQKTDELAFVKIYANSHYVTPRPTLIQAMDSIKAELRMRLDQLNAAGRLLEAQRLEQRTRFDLEMMEATGSCAGIENYSRYLTGRRPGEPPPTLFEYVPDNALVFCDESHVTVPQIGAMFKGDFRRKATLAEYGFRLPSCMDNRPLRFEEWDAMRPQTVGVSATPGAWELNESGGVFVEQVIRPTGLIDPPVEIRPARLQVDDLVGEVREVSRKGYRTLITVLTKRMAEDLTEYLHEQGIRVRYMHSDIDTLERIEIIRDLRLGAFDALVGINLLREGLDIPECALVAILDADKEGFLRSETSLVQTIGRAARNVDGKVILYADQITGSMQRAMDETTRRREKQLAYNAENGITPESVKRGIADILDSVYERDHVLIATAEGKAGEFAEAATIGHNLEAVVADMETKMREAAADLDFETAARLRDEIKRLRQTEMAVLDNPTAKALPSPLAGEGGRAKRGREGGSGKDTSRPHKPHLDEMGIATWHEFKPARDEKSKPRKPNLDEMGPGVESVPAKRGPSLEGGRSTMGRPGQHGGFKANKKRR</sequence>
<proteinExistence type="inferred from homology"/>
<keyword evidence="7 13" id="KW-0067">ATP-binding</keyword>
<name>A0A346A4V5_9HYPH</name>
<dbReference type="InterPro" id="IPR027417">
    <property type="entry name" value="P-loop_NTPase"/>
</dbReference>
<dbReference type="HAMAP" id="MF_00204">
    <property type="entry name" value="UvrB"/>
    <property type="match status" value="1"/>
</dbReference>
<dbReference type="GO" id="GO:0016887">
    <property type="term" value="F:ATP hydrolysis activity"/>
    <property type="evidence" value="ECO:0007669"/>
    <property type="project" value="InterPro"/>
</dbReference>
<evidence type="ECO:0000256" key="4">
    <source>
        <dbReference type="ARBA" id="ARBA00022741"/>
    </source>
</evidence>
<dbReference type="GO" id="GO:0009381">
    <property type="term" value="F:excinuclease ABC activity"/>
    <property type="evidence" value="ECO:0007669"/>
    <property type="project" value="UniProtKB-UniRule"/>
</dbReference>
<dbReference type="Pfam" id="PF12344">
    <property type="entry name" value="UvrB"/>
    <property type="match status" value="1"/>
</dbReference>
<feature type="domain" description="Helicase ATP-binding" evidence="18">
    <location>
        <begin position="198"/>
        <end position="351"/>
    </location>
</feature>
<dbReference type="GO" id="GO:0005737">
    <property type="term" value="C:cytoplasm"/>
    <property type="evidence" value="ECO:0007669"/>
    <property type="project" value="UniProtKB-SubCell"/>
</dbReference>
<dbReference type="GO" id="GO:0006289">
    <property type="term" value="P:nucleotide-excision repair"/>
    <property type="evidence" value="ECO:0007669"/>
    <property type="project" value="UniProtKB-UniRule"/>
</dbReference>
<dbReference type="SUPFAM" id="SSF52540">
    <property type="entry name" value="P-loop containing nucleoside triphosphate hydrolases"/>
    <property type="match status" value="2"/>
</dbReference>
<feature type="compositionally biased region" description="Basic and acidic residues" evidence="16">
    <location>
        <begin position="1"/>
        <end position="18"/>
    </location>
</feature>
<dbReference type="GO" id="GO:0003677">
    <property type="term" value="F:DNA binding"/>
    <property type="evidence" value="ECO:0007669"/>
    <property type="project" value="UniProtKB-UniRule"/>
</dbReference>
<evidence type="ECO:0000256" key="11">
    <source>
        <dbReference type="ARBA" id="ARBA00026033"/>
    </source>
</evidence>
<keyword evidence="15" id="KW-0175">Coiled coil</keyword>
<feature type="domain" description="UVR" evidence="17">
    <location>
        <begin position="801"/>
        <end position="836"/>
    </location>
</feature>
<dbReference type="InterPro" id="IPR024759">
    <property type="entry name" value="UvrB_YAD/RRR_dom"/>
</dbReference>
<feature type="domain" description="Helicase C-terminal" evidence="19">
    <location>
        <begin position="603"/>
        <end position="769"/>
    </location>
</feature>
<dbReference type="PROSITE" id="PS51192">
    <property type="entry name" value="HELICASE_ATP_BIND_1"/>
    <property type="match status" value="1"/>
</dbReference>
<dbReference type="InterPro" id="IPR041471">
    <property type="entry name" value="UvrB_inter"/>
</dbReference>
<dbReference type="InterPro" id="IPR004807">
    <property type="entry name" value="UvrB"/>
</dbReference>
<dbReference type="PROSITE" id="PS50151">
    <property type="entry name" value="UVR"/>
    <property type="match status" value="1"/>
</dbReference>
<evidence type="ECO:0000313" key="20">
    <source>
        <dbReference type="EMBL" id="AXK84202.1"/>
    </source>
</evidence>
<dbReference type="Pfam" id="PF17757">
    <property type="entry name" value="UvrB_inter"/>
    <property type="match status" value="1"/>
</dbReference>
<keyword evidence="10 13" id="KW-0742">SOS response</keyword>
<feature type="compositionally biased region" description="Basic and acidic residues" evidence="16">
    <location>
        <begin position="889"/>
        <end position="899"/>
    </location>
</feature>
<comment type="subcellular location">
    <subcellularLocation>
        <location evidence="1 13 14">Cytoplasm</location>
    </subcellularLocation>
</comment>
<dbReference type="PROSITE" id="PS51194">
    <property type="entry name" value="HELICASE_CTER"/>
    <property type="match status" value="1"/>
</dbReference>
<comment type="similarity">
    <text evidence="2 13 14">Belongs to the UvrB family.</text>
</comment>
<dbReference type="NCBIfam" id="NF003673">
    <property type="entry name" value="PRK05298.1"/>
    <property type="match status" value="1"/>
</dbReference>
<evidence type="ECO:0000256" key="8">
    <source>
        <dbReference type="ARBA" id="ARBA00022881"/>
    </source>
</evidence>
<feature type="coiled-coil region" evidence="15">
    <location>
        <begin position="429"/>
        <end position="456"/>
    </location>
</feature>
<feature type="region of interest" description="Disordered" evidence="16">
    <location>
        <begin position="1"/>
        <end position="100"/>
    </location>
</feature>
<evidence type="ECO:0000313" key="21">
    <source>
        <dbReference type="Proteomes" id="UP000254889"/>
    </source>
</evidence>
<evidence type="ECO:0000256" key="14">
    <source>
        <dbReference type="RuleBase" id="RU003587"/>
    </source>
</evidence>
<dbReference type="NCBIfam" id="TIGR00631">
    <property type="entry name" value="uvrb"/>
    <property type="match status" value="1"/>
</dbReference>
<evidence type="ECO:0000256" key="3">
    <source>
        <dbReference type="ARBA" id="ARBA00022490"/>
    </source>
</evidence>
<evidence type="ECO:0000256" key="13">
    <source>
        <dbReference type="HAMAP-Rule" id="MF_00204"/>
    </source>
</evidence>
<dbReference type="GO" id="GO:0005524">
    <property type="term" value="F:ATP binding"/>
    <property type="evidence" value="ECO:0007669"/>
    <property type="project" value="UniProtKB-UniRule"/>
</dbReference>
<dbReference type="CDD" id="cd18790">
    <property type="entry name" value="SF2_C_UvrB"/>
    <property type="match status" value="1"/>
</dbReference>
<evidence type="ECO:0000256" key="1">
    <source>
        <dbReference type="ARBA" id="ARBA00004496"/>
    </source>
</evidence>
<dbReference type="KEGG" id="ptaw:DW352_23855"/>
<feature type="binding site" evidence="13">
    <location>
        <begin position="211"/>
        <end position="218"/>
    </location>
    <ligand>
        <name>ATP</name>
        <dbReference type="ChEBI" id="CHEBI:30616"/>
    </ligand>
</feature>
<dbReference type="AlphaFoldDB" id="A0A346A4V5"/>
<dbReference type="OrthoDB" id="9806651at2"/>
<keyword evidence="3 13" id="KW-0963">Cytoplasm</keyword>
<dbReference type="GO" id="GO:0009432">
    <property type="term" value="P:SOS response"/>
    <property type="evidence" value="ECO:0007669"/>
    <property type="project" value="UniProtKB-UniRule"/>
</dbReference>
<protein>
    <recommendedName>
        <fullName evidence="12 13">UvrABC system protein B</fullName>
        <shortName evidence="13">Protein UvrB</shortName>
    </recommendedName>
    <alternativeName>
        <fullName evidence="13">Excinuclease ABC subunit B</fullName>
    </alternativeName>
</protein>
<dbReference type="Proteomes" id="UP000254889">
    <property type="component" value="Chromosome"/>
</dbReference>
<dbReference type="InterPro" id="IPR001943">
    <property type="entry name" value="UVR_dom"/>
</dbReference>
<dbReference type="PANTHER" id="PTHR24029:SF0">
    <property type="entry name" value="UVRABC SYSTEM PROTEIN B"/>
    <property type="match status" value="1"/>
</dbReference>
<gene>
    <name evidence="13" type="primary">uvrB</name>
    <name evidence="20" type="ORF">DW352_23855</name>
</gene>
<dbReference type="Gene3D" id="4.10.860.10">
    <property type="entry name" value="UVR domain"/>
    <property type="match status" value="1"/>
</dbReference>
<dbReference type="SUPFAM" id="SSF46600">
    <property type="entry name" value="C-terminal UvrC-binding domain of UvrB"/>
    <property type="match status" value="1"/>
</dbReference>
<dbReference type="InterPro" id="IPR036876">
    <property type="entry name" value="UVR_dom_sf"/>
</dbReference>
<dbReference type="Gene3D" id="3.40.50.300">
    <property type="entry name" value="P-loop containing nucleotide triphosphate hydrolases"/>
    <property type="match status" value="3"/>
</dbReference>
<dbReference type="Pfam" id="PF02151">
    <property type="entry name" value="UVR"/>
    <property type="match status" value="1"/>
</dbReference>
<dbReference type="PANTHER" id="PTHR24029">
    <property type="entry name" value="UVRABC SYSTEM PROTEIN B"/>
    <property type="match status" value="1"/>
</dbReference>
<evidence type="ECO:0000256" key="12">
    <source>
        <dbReference type="ARBA" id="ARBA00029504"/>
    </source>
</evidence>
<keyword evidence="8 13" id="KW-0267">Excision nuclease</keyword>
<dbReference type="SMART" id="SM00487">
    <property type="entry name" value="DEXDc"/>
    <property type="match status" value="1"/>
</dbReference>
<evidence type="ECO:0000256" key="7">
    <source>
        <dbReference type="ARBA" id="ARBA00022840"/>
    </source>
</evidence>
<dbReference type="Pfam" id="PF00271">
    <property type="entry name" value="Helicase_C"/>
    <property type="match status" value="1"/>
</dbReference>
<evidence type="ECO:0000259" key="17">
    <source>
        <dbReference type="PROSITE" id="PS50151"/>
    </source>
</evidence>
<evidence type="ECO:0000256" key="16">
    <source>
        <dbReference type="SAM" id="MobiDB-lite"/>
    </source>
</evidence>
<dbReference type="EMBL" id="CP031417">
    <property type="protein sequence ID" value="AXK84202.1"/>
    <property type="molecule type" value="Genomic_DNA"/>
</dbReference>
<comment type="domain">
    <text evidence="13">The beta-hairpin motif is involved in DNA binding.</text>
</comment>
<feature type="compositionally biased region" description="Basic and acidic residues" evidence="16">
    <location>
        <begin position="863"/>
        <end position="882"/>
    </location>
</feature>
<dbReference type="RefSeq" id="WP_115694581.1">
    <property type="nucleotide sequence ID" value="NZ_CP031417.1"/>
</dbReference>
<evidence type="ECO:0000256" key="10">
    <source>
        <dbReference type="ARBA" id="ARBA00023236"/>
    </source>
</evidence>
<organism evidence="20 21">
    <name type="scientific">Pseudolabrys taiwanensis</name>
    <dbReference type="NCBI Taxonomy" id="331696"/>
    <lineage>
        <taxon>Bacteria</taxon>
        <taxon>Pseudomonadati</taxon>
        <taxon>Pseudomonadota</taxon>
        <taxon>Alphaproteobacteria</taxon>
        <taxon>Hyphomicrobiales</taxon>
        <taxon>Xanthobacteraceae</taxon>
        <taxon>Pseudolabrys</taxon>
    </lineage>
</organism>
<evidence type="ECO:0000256" key="9">
    <source>
        <dbReference type="ARBA" id="ARBA00023204"/>
    </source>
</evidence>
<comment type="subunit">
    <text evidence="11 13 14">Forms a heterotetramer with UvrA during the search for lesions. Interacts with UvrC in an incision complex.</text>
</comment>
<keyword evidence="5 13" id="KW-0227">DNA damage</keyword>
<feature type="region of interest" description="Disordered" evidence="16">
    <location>
        <begin position="841"/>
        <end position="947"/>
    </location>
</feature>
<dbReference type="Pfam" id="PF04851">
    <property type="entry name" value="ResIII"/>
    <property type="match status" value="1"/>
</dbReference>
<dbReference type="InterPro" id="IPR014001">
    <property type="entry name" value="Helicase_ATP-bd"/>
</dbReference>
<reference evidence="20 21" key="1">
    <citation type="submission" date="2018-07" db="EMBL/GenBank/DDBJ databases">
        <authorList>
            <person name="Quirk P.G."/>
            <person name="Krulwich T.A."/>
        </authorList>
    </citation>
    <scope>NUCLEOTIDE SEQUENCE [LARGE SCALE GENOMIC DNA]</scope>
    <source>
        <strain evidence="20 21">CC-BB4</strain>
    </source>
</reference>
<feature type="short sequence motif" description="Beta-hairpin" evidence="13">
    <location>
        <begin position="264"/>
        <end position="287"/>
    </location>
</feature>
<evidence type="ECO:0000259" key="18">
    <source>
        <dbReference type="PROSITE" id="PS51192"/>
    </source>
</evidence>
<keyword evidence="6 13" id="KW-0228">DNA excision</keyword>
<evidence type="ECO:0000259" key="19">
    <source>
        <dbReference type="PROSITE" id="PS51194"/>
    </source>
</evidence>
<dbReference type="InterPro" id="IPR001650">
    <property type="entry name" value="Helicase_C-like"/>
</dbReference>
<evidence type="ECO:0000256" key="2">
    <source>
        <dbReference type="ARBA" id="ARBA00008533"/>
    </source>
</evidence>
<dbReference type="SMART" id="SM00490">
    <property type="entry name" value="HELICc"/>
    <property type="match status" value="1"/>
</dbReference>
<keyword evidence="21" id="KW-1185">Reference proteome</keyword>